<name>A0A8X6VM46_TRICX</name>
<gene>
    <name evidence="1" type="ORF">TNCV_2396381</name>
</gene>
<comment type="caution">
    <text evidence="1">The sequence shown here is derived from an EMBL/GenBank/DDBJ whole genome shotgun (WGS) entry which is preliminary data.</text>
</comment>
<dbReference type="AlphaFoldDB" id="A0A8X6VM46"/>
<keyword evidence="2" id="KW-1185">Reference proteome</keyword>
<dbReference type="EMBL" id="BMAU01021349">
    <property type="protein sequence ID" value="GFY18409.1"/>
    <property type="molecule type" value="Genomic_DNA"/>
</dbReference>
<evidence type="ECO:0000313" key="1">
    <source>
        <dbReference type="EMBL" id="GFY18409.1"/>
    </source>
</evidence>
<reference evidence="1" key="1">
    <citation type="submission" date="2020-08" db="EMBL/GenBank/DDBJ databases">
        <title>Multicomponent nature underlies the extraordinary mechanical properties of spider dragline silk.</title>
        <authorList>
            <person name="Kono N."/>
            <person name="Nakamura H."/>
            <person name="Mori M."/>
            <person name="Yoshida Y."/>
            <person name="Ohtoshi R."/>
            <person name="Malay A.D."/>
            <person name="Moran D.A.P."/>
            <person name="Tomita M."/>
            <person name="Numata K."/>
            <person name="Arakawa K."/>
        </authorList>
    </citation>
    <scope>NUCLEOTIDE SEQUENCE</scope>
</reference>
<evidence type="ECO:0000313" key="2">
    <source>
        <dbReference type="Proteomes" id="UP000887159"/>
    </source>
</evidence>
<accession>A0A8X6VM46</accession>
<proteinExistence type="predicted"/>
<organism evidence="1 2">
    <name type="scientific">Trichonephila clavipes</name>
    <name type="common">Golden silk orbweaver</name>
    <name type="synonym">Nephila clavipes</name>
    <dbReference type="NCBI Taxonomy" id="2585209"/>
    <lineage>
        <taxon>Eukaryota</taxon>
        <taxon>Metazoa</taxon>
        <taxon>Ecdysozoa</taxon>
        <taxon>Arthropoda</taxon>
        <taxon>Chelicerata</taxon>
        <taxon>Arachnida</taxon>
        <taxon>Araneae</taxon>
        <taxon>Araneomorphae</taxon>
        <taxon>Entelegynae</taxon>
        <taxon>Araneoidea</taxon>
        <taxon>Nephilidae</taxon>
        <taxon>Trichonephila</taxon>
    </lineage>
</organism>
<sequence length="92" mass="10194">MEGSFADSTNQLSNTWTLARNACWRQMVTWSFKEGSPSIIFGDECLTATKRTKVMKAFHENLQVSETSMLIGAPSQGNAMDCIIMSRPVLTS</sequence>
<dbReference type="Proteomes" id="UP000887159">
    <property type="component" value="Unassembled WGS sequence"/>
</dbReference>
<protein>
    <submittedName>
        <fullName evidence="1">Uncharacterized protein</fullName>
    </submittedName>
</protein>